<dbReference type="RefSeq" id="WP_084647933.1">
    <property type="nucleotide sequence ID" value="NZ_FPKV01000002.1"/>
</dbReference>
<feature type="transmembrane region" description="Helical" evidence="8">
    <location>
        <begin position="349"/>
        <end position="370"/>
    </location>
</feature>
<organism evidence="10 11">
    <name type="scientific">Flaviramulus basaltis</name>
    <dbReference type="NCBI Taxonomy" id="369401"/>
    <lineage>
        <taxon>Bacteria</taxon>
        <taxon>Pseudomonadati</taxon>
        <taxon>Bacteroidota</taxon>
        <taxon>Flavobacteriia</taxon>
        <taxon>Flavobacteriales</taxon>
        <taxon>Flavobacteriaceae</taxon>
        <taxon>Flaviramulus</taxon>
    </lineage>
</organism>
<dbReference type="InterPro" id="IPR000792">
    <property type="entry name" value="Tscrpt_reg_LuxR_C"/>
</dbReference>
<dbReference type="InterPro" id="IPR019734">
    <property type="entry name" value="TPR_rpt"/>
</dbReference>
<keyword evidence="11" id="KW-1185">Reference proteome</keyword>
<dbReference type="SUPFAM" id="SSF48452">
    <property type="entry name" value="TPR-like"/>
    <property type="match status" value="2"/>
</dbReference>
<dbReference type="OrthoDB" id="1090267at2"/>
<reference evidence="10 11" key="1">
    <citation type="submission" date="2016-10" db="EMBL/GenBank/DDBJ databases">
        <authorList>
            <person name="de Groot N.N."/>
        </authorList>
    </citation>
    <scope>NUCLEOTIDE SEQUENCE [LARGE SCALE GENOMIC DNA]</scope>
    <source>
        <strain evidence="10 11">DSM 18180</strain>
    </source>
</reference>
<keyword evidence="3" id="KW-0677">Repeat</keyword>
<dbReference type="GO" id="GO:0005737">
    <property type="term" value="C:cytoplasm"/>
    <property type="evidence" value="ECO:0007669"/>
    <property type="project" value="UniProtKB-SubCell"/>
</dbReference>
<dbReference type="Pfam" id="PF13432">
    <property type="entry name" value="TPR_16"/>
    <property type="match status" value="1"/>
</dbReference>
<comment type="similarity">
    <text evidence="5">Belongs to the Rap family.</text>
</comment>
<dbReference type="PANTHER" id="PTHR46630">
    <property type="entry name" value="TETRATRICOPEPTIDE REPEAT PROTEIN 29"/>
    <property type="match status" value="1"/>
</dbReference>
<dbReference type="Gene3D" id="1.25.40.10">
    <property type="entry name" value="Tetratricopeptide repeat domain"/>
    <property type="match status" value="1"/>
</dbReference>
<dbReference type="EMBL" id="FPKV01000002">
    <property type="protein sequence ID" value="SFZ92835.1"/>
    <property type="molecule type" value="Genomic_DNA"/>
</dbReference>
<dbReference type="SMART" id="SM00028">
    <property type="entry name" value="TPR"/>
    <property type="match status" value="5"/>
</dbReference>
<keyword evidence="8" id="KW-1133">Transmembrane helix</keyword>
<protein>
    <submittedName>
        <fullName evidence="10">Tetratricopeptide repeat-containing protein</fullName>
    </submittedName>
</protein>
<dbReference type="PROSITE" id="PS50005">
    <property type="entry name" value="TPR"/>
    <property type="match status" value="1"/>
</dbReference>
<keyword evidence="2" id="KW-0963">Cytoplasm</keyword>
<gene>
    <name evidence="10" type="ORF">SAMN05428642_1021028</name>
</gene>
<evidence type="ECO:0000313" key="11">
    <source>
        <dbReference type="Proteomes" id="UP000182544"/>
    </source>
</evidence>
<dbReference type="AlphaFoldDB" id="A0A1K2IME1"/>
<dbReference type="InterPro" id="IPR051476">
    <property type="entry name" value="Bac_ResReg_Asp_Phosphatase"/>
</dbReference>
<dbReference type="SMART" id="SM00421">
    <property type="entry name" value="HTH_LUXR"/>
    <property type="match status" value="1"/>
</dbReference>
<dbReference type="SUPFAM" id="SSF46894">
    <property type="entry name" value="C-terminal effector domain of the bipartite response regulators"/>
    <property type="match status" value="1"/>
</dbReference>
<evidence type="ECO:0000256" key="5">
    <source>
        <dbReference type="ARBA" id="ARBA00038253"/>
    </source>
</evidence>
<dbReference type="STRING" id="369401.SAMN05428642_1021028"/>
<evidence type="ECO:0000256" key="3">
    <source>
        <dbReference type="ARBA" id="ARBA00022737"/>
    </source>
</evidence>
<dbReference type="Gene3D" id="1.10.10.10">
    <property type="entry name" value="Winged helix-like DNA-binding domain superfamily/Winged helix DNA-binding domain"/>
    <property type="match status" value="1"/>
</dbReference>
<evidence type="ECO:0000256" key="8">
    <source>
        <dbReference type="SAM" id="Phobius"/>
    </source>
</evidence>
<dbReference type="PANTHER" id="PTHR46630:SF1">
    <property type="entry name" value="TETRATRICOPEPTIDE REPEAT PROTEIN 29"/>
    <property type="match status" value="1"/>
</dbReference>
<dbReference type="Proteomes" id="UP000182544">
    <property type="component" value="Unassembled WGS sequence"/>
</dbReference>
<feature type="repeat" description="TPR" evidence="6">
    <location>
        <begin position="159"/>
        <end position="192"/>
    </location>
</feature>
<evidence type="ECO:0000256" key="6">
    <source>
        <dbReference type="PROSITE-ProRule" id="PRU00339"/>
    </source>
</evidence>
<proteinExistence type="inferred from homology"/>
<keyword evidence="8" id="KW-0472">Membrane</keyword>
<keyword evidence="7" id="KW-0175">Coiled coil</keyword>
<evidence type="ECO:0000259" key="9">
    <source>
        <dbReference type="SMART" id="SM00421"/>
    </source>
</evidence>
<keyword evidence="4 6" id="KW-0802">TPR repeat</keyword>
<name>A0A1K2IME1_9FLAO</name>
<evidence type="ECO:0000256" key="2">
    <source>
        <dbReference type="ARBA" id="ARBA00022490"/>
    </source>
</evidence>
<comment type="subcellular location">
    <subcellularLocation>
        <location evidence="1">Cytoplasm</location>
    </subcellularLocation>
</comment>
<evidence type="ECO:0000256" key="1">
    <source>
        <dbReference type="ARBA" id="ARBA00004496"/>
    </source>
</evidence>
<evidence type="ECO:0000256" key="4">
    <source>
        <dbReference type="ARBA" id="ARBA00022803"/>
    </source>
</evidence>
<evidence type="ECO:0000256" key="7">
    <source>
        <dbReference type="SAM" id="Coils"/>
    </source>
</evidence>
<dbReference type="GO" id="GO:0003677">
    <property type="term" value="F:DNA binding"/>
    <property type="evidence" value="ECO:0007669"/>
    <property type="project" value="InterPro"/>
</dbReference>
<sequence>MKTFFVIYILSISTLCFSQHKIDSLKTLLDNQVSKSEFYVDIVNDIGYQYWIVNSNESLKYGKRGLKLSDSLNYKKGQAKANRVLGVAYWTRGNHLEAIKHLNDALKQNKALNDLENIANCTLNLAMVYAALNDEEKALNMYEDVINQFTALNLKSRIATTFTKIGSIYIDQNKFEEAKEYLTNALKMHTDENFVYGIAEAHNRLGVLYIKLDEKEQAYYHIQKAIINGRAVNDADGMTSNLIQYGKLLILDNEFDTAEEHLVLAAKRAKEKNLKRYELEAYKELKDLKRLEGKPDEALNYYDKYIFLKDSIFNSEKTMRIAALELNNEIESNKKELELFAEKEYTNNIIKWALVLGLLTLVVVAIIYYLNLIKRTSQRRELQIAKEESNKTELENSKLKQQELRQKLDYRNKELTSYTLNFVQKSELFQQLKEKIESFKVASPKQQEHIIKDLNHIIRQHINIDRDWEDFKRYFEEVHTGFIEKLKEKHPDLSSNDLRICALIRLNLNIKESASILGITAESVKTARYRLRKKLNLEAKDELLSYFLELEN</sequence>
<dbReference type="InterPro" id="IPR011990">
    <property type="entry name" value="TPR-like_helical_dom_sf"/>
</dbReference>
<dbReference type="GO" id="GO:0006355">
    <property type="term" value="P:regulation of DNA-templated transcription"/>
    <property type="evidence" value="ECO:0007669"/>
    <property type="project" value="InterPro"/>
</dbReference>
<dbReference type="Pfam" id="PF13424">
    <property type="entry name" value="TPR_12"/>
    <property type="match status" value="1"/>
</dbReference>
<feature type="coiled-coil region" evidence="7">
    <location>
        <begin position="375"/>
        <end position="404"/>
    </location>
</feature>
<dbReference type="InterPro" id="IPR036388">
    <property type="entry name" value="WH-like_DNA-bd_sf"/>
</dbReference>
<feature type="domain" description="HTH luxR-type" evidence="9">
    <location>
        <begin position="490"/>
        <end position="547"/>
    </location>
</feature>
<evidence type="ECO:0000313" key="10">
    <source>
        <dbReference type="EMBL" id="SFZ92835.1"/>
    </source>
</evidence>
<accession>A0A1K2IME1</accession>
<keyword evidence="8" id="KW-0812">Transmembrane</keyword>
<dbReference type="InterPro" id="IPR016032">
    <property type="entry name" value="Sig_transdc_resp-reg_C-effctor"/>
</dbReference>